<feature type="compositionally biased region" description="Low complexity" evidence="1">
    <location>
        <begin position="72"/>
        <end position="82"/>
    </location>
</feature>
<feature type="compositionally biased region" description="Acidic residues" evidence="1">
    <location>
        <begin position="85"/>
        <end position="96"/>
    </location>
</feature>
<feature type="region of interest" description="Disordered" evidence="1">
    <location>
        <begin position="1"/>
        <end position="100"/>
    </location>
</feature>
<feature type="non-terminal residue" evidence="2">
    <location>
        <position position="1"/>
    </location>
</feature>
<proteinExistence type="predicted"/>
<gene>
    <name evidence="2" type="ORF">EGW08_005579</name>
</gene>
<organism evidence="2 3">
    <name type="scientific">Elysia chlorotica</name>
    <name type="common">Eastern emerald elysia</name>
    <name type="synonym">Sea slug</name>
    <dbReference type="NCBI Taxonomy" id="188477"/>
    <lineage>
        <taxon>Eukaryota</taxon>
        <taxon>Metazoa</taxon>
        <taxon>Spiralia</taxon>
        <taxon>Lophotrochozoa</taxon>
        <taxon>Mollusca</taxon>
        <taxon>Gastropoda</taxon>
        <taxon>Heterobranchia</taxon>
        <taxon>Euthyneura</taxon>
        <taxon>Panpulmonata</taxon>
        <taxon>Sacoglossa</taxon>
        <taxon>Placobranchoidea</taxon>
        <taxon>Plakobranchidae</taxon>
        <taxon>Elysia</taxon>
    </lineage>
</organism>
<dbReference type="Proteomes" id="UP000271974">
    <property type="component" value="Unassembled WGS sequence"/>
</dbReference>
<feature type="compositionally biased region" description="Basic and acidic residues" evidence="1">
    <location>
        <begin position="333"/>
        <end position="382"/>
    </location>
</feature>
<sequence>VVDSDSGKVLADVKQQTETDFIPSGGDSQPKTVSQTHIDIPSAGVHKTFVGGDRKSSEENTNGAAEAEDNADAAADVVAAAGAEGGDEGEDEEEPDLTPADMAAYLYETQQFGAFYAAMDRLVNQSKMSPEDAEAYARTVAVEYERLQLQDLEDRYMIERRSFHQSVPQNNFYGSAPGYDVYSPPMAVPESSDPSFDMLAYINSLMSPEEQFLAQRQAQNEADLTSSDTIDPYQFVAALWNEAYEHGNEEAQEIVRLLYDRVSQDSNPDDMGEIRDILLDTVAQSLGEDTPFVFDTPIDTPLNMPQMPVNQEEAELETSEGVANDAAQSEANEADKVPEKDEEKEKKEVEDETAGKEEKSAEDKEQVPKVEGKTGEQGEKKH</sequence>
<evidence type="ECO:0000256" key="1">
    <source>
        <dbReference type="SAM" id="MobiDB-lite"/>
    </source>
</evidence>
<accession>A0A3S0ZV99</accession>
<evidence type="ECO:0000313" key="2">
    <source>
        <dbReference type="EMBL" id="RUS86705.1"/>
    </source>
</evidence>
<dbReference type="EMBL" id="RQTK01000131">
    <property type="protein sequence ID" value="RUS86705.1"/>
    <property type="molecule type" value="Genomic_DNA"/>
</dbReference>
<feature type="compositionally biased region" description="Polar residues" evidence="1">
    <location>
        <begin position="26"/>
        <end position="37"/>
    </location>
</feature>
<protein>
    <submittedName>
        <fullName evidence="2">Uncharacterized protein</fullName>
    </submittedName>
</protein>
<reference evidence="2 3" key="1">
    <citation type="submission" date="2019-01" db="EMBL/GenBank/DDBJ databases">
        <title>A draft genome assembly of the solar-powered sea slug Elysia chlorotica.</title>
        <authorList>
            <person name="Cai H."/>
            <person name="Li Q."/>
            <person name="Fang X."/>
            <person name="Li J."/>
            <person name="Curtis N.E."/>
            <person name="Altenburger A."/>
            <person name="Shibata T."/>
            <person name="Feng M."/>
            <person name="Maeda T."/>
            <person name="Schwartz J.A."/>
            <person name="Shigenobu S."/>
            <person name="Lundholm N."/>
            <person name="Nishiyama T."/>
            <person name="Yang H."/>
            <person name="Hasebe M."/>
            <person name="Li S."/>
            <person name="Pierce S.K."/>
            <person name="Wang J."/>
        </authorList>
    </citation>
    <scope>NUCLEOTIDE SEQUENCE [LARGE SCALE GENOMIC DNA]</scope>
    <source>
        <strain evidence="2">EC2010</strain>
        <tissue evidence="2">Whole organism of an adult</tissue>
    </source>
</reference>
<name>A0A3S0ZV99_ELYCH</name>
<dbReference type="OrthoDB" id="6134679at2759"/>
<dbReference type="AlphaFoldDB" id="A0A3S0ZV99"/>
<keyword evidence="3" id="KW-1185">Reference proteome</keyword>
<comment type="caution">
    <text evidence="2">The sequence shown here is derived from an EMBL/GenBank/DDBJ whole genome shotgun (WGS) entry which is preliminary data.</text>
</comment>
<feature type="region of interest" description="Disordered" evidence="1">
    <location>
        <begin position="297"/>
        <end position="382"/>
    </location>
</feature>
<evidence type="ECO:0000313" key="3">
    <source>
        <dbReference type="Proteomes" id="UP000271974"/>
    </source>
</evidence>